<organism evidence="3 5">
    <name type="scientific">Brevibacterium luteolum</name>
    <dbReference type="NCBI Taxonomy" id="199591"/>
    <lineage>
        <taxon>Bacteria</taxon>
        <taxon>Bacillati</taxon>
        <taxon>Actinomycetota</taxon>
        <taxon>Actinomycetes</taxon>
        <taxon>Micrococcales</taxon>
        <taxon>Brevibacteriaceae</taxon>
        <taxon>Brevibacterium</taxon>
    </lineage>
</organism>
<keyword evidence="2" id="KW-0812">Transmembrane</keyword>
<feature type="transmembrane region" description="Helical" evidence="2">
    <location>
        <begin position="53"/>
        <end position="75"/>
    </location>
</feature>
<keyword evidence="2" id="KW-1133">Transmembrane helix</keyword>
<evidence type="ECO:0000313" key="6">
    <source>
        <dbReference type="Proteomes" id="UP000501518"/>
    </source>
</evidence>
<dbReference type="OrthoDB" id="4804482at2"/>
<dbReference type="AlphaFoldDB" id="A0A2N6PJD1"/>
<dbReference type="Proteomes" id="UP000501518">
    <property type="component" value="Chromosome"/>
</dbReference>
<evidence type="ECO:0000313" key="5">
    <source>
        <dbReference type="Proteomes" id="UP000235703"/>
    </source>
</evidence>
<evidence type="ECO:0000313" key="4">
    <source>
        <dbReference type="EMBL" id="QIN27862.1"/>
    </source>
</evidence>
<proteinExistence type="predicted"/>
<reference evidence="3 5" key="1">
    <citation type="submission" date="2017-09" db="EMBL/GenBank/DDBJ databases">
        <title>Bacterial strain isolated from the female urinary microbiota.</title>
        <authorList>
            <person name="Thomas-White K."/>
            <person name="Kumar N."/>
            <person name="Forster S."/>
            <person name="Putonti C."/>
            <person name="Lawley T."/>
            <person name="Wolfe A.J."/>
        </authorList>
    </citation>
    <scope>NUCLEOTIDE SEQUENCE [LARGE SCALE GENOMIC DNA]</scope>
    <source>
        <strain evidence="3 5">UMB0680</strain>
    </source>
</reference>
<reference evidence="4 6" key="2">
    <citation type="submission" date="2019-02" db="EMBL/GenBank/DDBJ databases">
        <title>Complete Genome Sequence and Methylome Analysis of Brevibacterium luteolum NEB1784.</title>
        <authorList>
            <person name="Fomenkov A."/>
            <person name="Roberts R.J."/>
        </authorList>
    </citation>
    <scope>NUCLEOTIDE SEQUENCE [LARGE SCALE GENOMIC DNA]</scope>
    <source>
        <strain evidence="4 6">NEB1784</strain>
    </source>
</reference>
<gene>
    <name evidence="3" type="ORF">CJ198_05710</name>
    <name evidence="4" type="ORF">EW640_00085</name>
</gene>
<keyword evidence="5" id="KW-1185">Reference proteome</keyword>
<evidence type="ECO:0000256" key="1">
    <source>
        <dbReference type="SAM" id="MobiDB-lite"/>
    </source>
</evidence>
<dbReference type="KEGG" id="blut:EW640_00085"/>
<evidence type="ECO:0000313" key="3">
    <source>
        <dbReference type="EMBL" id="PMB98801.1"/>
    </source>
</evidence>
<accession>A0A2N6PJD1</accession>
<dbReference type="EMBL" id="CP035810">
    <property type="protein sequence ID" value="QIN27862.1"/>
    <property type="molecule type" value="Genomic_DNA"/>
</dbReference>
<keyword evidence="2" id="KW-0472">Membrane</keyword>
<feature type="compositionally biased region" description="Basic and acidic residues" evidence="1">
    <location>
        <begin position="10"/>
        <end position="20"/>
    </location>
</feature>
<name>A0A2N6PJD1_9MICO</name>
<feature type="transmembrane region" description="Helical" evidence="2">
    <location>
        <begin position="130"/>
        <end position="158"/>
    </location>
</feature>
<sequence length="184" mass="19268">MSGKRRKRSAGGDDSVHIHPSDTAPAPSADETAGAAGSPLTPGTPMATRPWTLWLAIAMVVLEAVVLVVAAVFFVRTGGAAGAELRSSLFGLAVMFIIMATGLVLVARGLHRMRRWARPATVAWQLLQALFGLSMWGAGMALQVGAILPAVLCLFGLFSPASVRAYEQALGAGGSEQHFDQQDD</sequence>
<protein>
    <submittedName>
        <fullName evidence="3">Uncharacterized protein</fullName>
    </submittedName>
</protein>
<feature type="region of interest" description="Disordered" evidence="1">
    <location>
        <begin position="1"/>
        <end position="43"/>
    </location>
</feature>
<feature type="transmembrane region" description="Helical" evidence="2">
    <location>
        <begin position="87"/>
        <end position="110"/>
    </location>
</feature>
<dbReference type="EMBL" id="PNFZ01000002">
    <property type="protein sequence ID" value="PMB98801.1"/>
    <property type="molecule type" value="Genomic_DNA"/>
</dbReference>
<evidence type="ECO:0000256" key="2">
    <source>
        <dbReference type="SAM" id="Phobius"/>
    </source>
</evidence>
<dbReference type="Proteomes" id="UP000235703">
    <property type="component" value="Unassembled WGS sequence"/>
</dbReference>
<dbReference type="RefSeq" id="WP_102161592.1">
    <property type="nucleotide sequence ID" value="NZ_CP035810.1"/>
</dbReference>